<evidence type="ECO:0000313" key="1">
    <source>
        <dbReference type="EMBL" id="OMO73011.1"/>
    </source>
</evidence>
<dbReference type="OrthoDB" id="289038at2759"/>
<dbReference type="Proteomes" id="UP000187203">
    <property type="component" value="Unassembled WGS sequence"/>
</dbReference>
<dbReference type="STRING" id="93759.A0A1R3HS56"/>
<gene>
    <name evidence="1" type="ORF">COLO4_27353</name>
</gene>
<accession>A0A1R3HS56</accession>
<dbReference type="EMBL" id="AWUE01019531">
    <property type="protein sequence ID" value="OMO73011.1"/>
    <property type="molecule type" value="Genomic_DNA"/>
</dbReference>
<organism evidence="1 2">
    <name type="scientific">Corchorus olitorius</name>
    <dbReference type="NCBI Taxonomy" id="93759"/>
    <lineage>
        <taxon>Eukaryota</taxon>
        <taxon>Viridiplantae</taxon>
        <taxon>Streptophyta</taxon>
        <taxon>Embryophyta</taxon>
        <taxon>Tracheophyta</taxon>
        <taxon>Spermatophyta</taxon>
        <taxon>Magnoliopsida</taxon>
        <taxon>eudicotyledons</taxon>
        <taxon>Gunneridae</taxon>
        <taxon>Pentapetalae</taxon>
        <taxon>rosids</taxon>
        <taxon>malvids</taxon>
        <taxon>Malvales</taxon>
        <taxon>Malvaceae</taxon>
        <taxon>Grewioideae</taxon>
        <taxon>Apeibeae</taxon>
        <taxon>Corchorus</taxon>
    </lineage>
</organism>
<keyword evidence="2" id="KW-1185">Reference proteome</keyword>
<name>A0A1R3HS56_9ROSI</name>
<protein>
    <submittedName>
        <fullName evidence="1">Uncharacterized protein</fullName>
    </submittedName>
</protein>
<proteinExistence type="predicted"/>
<comment type="caution">
    <text evidence="1">The sequence shown here is derived from an EMBL/GenBank/DDBJ whole genome shotgun (WGS) entry which is preliminary data.</text>
</comment>
<evidence type="ECO:0000313" key="2">
    <source>
        <dbReference type="Proteomes" id="UP000187203"/>
    </source>
</evidence>
<reference evidence="2" key="1">
    <citation type="submission" date="2013-09" db="EMBL/GenBank/DDBJ databases">
        <title>Corchorus olitorius genome sequencing.</title>
        <authorList>
            <person name="Alam M."/>
            <person name="Haque M.S."/>
            <person name="Islam M.S."/>
            <person name="Emdad E.M."/>
            <person name="Islam M.M."/>
            <person name="Ahmed B."/>
            <person name="Halim A."/>
            <person name="Hossen Q.M.M."/>
            <person name="Hossain M.Z."/>
            <person name="Ahmed R."/>
            <person name="Khan M.M."/>
            <person name="Islam R."/>
            <person name="Rashid M.M."/>
            <person name="Khan S.A."/>
            <person name="Rahman M.S."/>
            <person name="Alam M."/>
            <person name="Yahiya A.S."/>
            <person name="Khan M.S."/>
            <person name="Azam M.S."/>
            <person name="Haque T."/>
            <person name="Lashkar M.Z.H."/>
            <person name="Akhand A.I."/>
            <person name="Morshed G."/>
            <person name="Roy S."/>
            <person name="Uddin K.S."/>
            <person name="Rabeya T."/>
            <person name="Hossain A.S."/>
            <person name="Chowdhury A."/>
            <person name="Snigdha A.R."/>
            <person name="Mortoza M.S."/>
            <person name="Matin S.A."/>
            <person name="Hoque S.M.E."/>
            <person name="Islam M.K."/>
            <person name="Roy D.K."/>
            <person name="Haider R."/>
            <person name="Moosa M.M."/>
            <person name="Elias S.M."/>
            <person name="Hasan A.M."/>
            <person name="Jahan S."/>
            <person name="Shafiuddin M."/>
            <person name="Mahmood N."/>
            <person name="Shommy N.S."/>
        </authorList>
    </citation>
    <scope>NUCLEOTIDE SEQUENCE [LARGE SCALE GENOMIC DNA]</scope>
    <source>
        <strain evidence="2">cv. O-4</strain>
    </source>
</reference>
<sequence length="93" mass="10290">MTVMTPAAVDQQEDEEMLVPHSDLTDNHHPMEEIWSSIIVPHLRIPGLNAPIPCGAGYVHHHGGWGKSPVDEDGFTWNVSALLLPQVQLNISY</sequence>
<dbReference type="AlphaFoldDB" id="A0A1R3HS56"/>